<feature type="compositionally biased region" description="Basic and acidic residues" evidence="2">
    <location>
        <begin position="88"/>
        <end position="108"/>
    </location>
</feature>
<evidence type="ECO:0000256" key="2">
    <source>
        <dbReference type="SAM" id="MobiDB-lite"/>
    </source>
</evidence>
<feature type="region of interest" description="Disordered" evidence="2">
    <location>
        <begin position="1"/>
        <end position="150"/>
    </location>
</feature>
<evidence type="ECO:0000313" key="4">
    <source>
        <dbReference type="Proteomes" id="UP000828390"/>
    </source>
</evidence>
<reference evidence="3" key="2">
    <citation type="submission" date="2020-11" db="EMBL/GenBank/DDBJ databases">
        <authorList>
            <person name="McCartney M.A."/>
            <person name="Auch B."/>
            <person name="Kono T."/>
            <person name="Mallez S."/>
            <person name="Becker A."/>
            <person name="Gohl D.M."/>
            <person name="Silverstein K.A.T."/>
            <person name="Koren S."/>
            <person name="Bechman K.B."/>
            <person name="Herman A."/>
            <person name="Abrahante J.E."/>
            <person name="Garbe J."/>
        </authorList>
    </citation>
    <scope>NUCLEOTIDE SEQUENCE</scope>
    <source>
        <strain evidence="3">Duluth1</strain>
        <tissue evidence="3">Whole animal</tissue>
    </source>
</reference>
<feature type="compositionally biased region" description="Basic and acidic residues" evidence="2">
    <location>
        <begin position="129"/>
        <end position="139"/>
    </location>
</feature>
<dbReference type="EMBL" id="JAIWYP010000002">
    <property type="protein sequence ID" value="KAH3865875.1"/>
    <property type="molecule type" value="Genomic_DNA"/>
</dbReference>
<feature type="compositionally biased region" description="Low complexity" evidence="2">
    <location>
        <begin position="33"/>
        <end position="43"/>
    </location>
</feature>
<dbReference type="Proteomes" id="UP000828390">
    <property type="component" value="Unassembled WGS sequence"/>
</dbReference>
<accession>A0A9D4RGX0</accession>
<name>A0A9D4RGX0_DREPO</name>
<dbReference type="AlphaFoldDB" id="A0A9D4RGX0"/>
<comment type="caution">
    <text evidence="3">The sequence shown here is derived from an EMBL/GenBank/DDBJ whole genome shotgun (WGS) entry which is preliminary data.</text>
</comment>
<gene>
    <name evidence="3" type="ORF">DPMN_028919</name>
</gene>
<proteinExistence type="predicted"/>
<protein>
    <submittedName>
        <fullName evidence="3">Uncharacterized protein</fullName>
    </submittedName>
</protein>
<organism evidence="3 4">
    <name type="scientific">Dreissena polymorpha</name>
    <name type="common">Zebra mussel</name>
    <name type="synonym">Mytilus polymorpha</name>
    <dbReference type="NCBI Taxonomy" id="45954"/>
    <lineage>
        <taxon>Eukaryota</taxon>
        <taxon>Metazoa</taxon>
        <taxon>Spiralia</taxon>
        <taxon>Lophotrochozoa</taxon>
        <taxon>Mollusca</taxon>
        <taxon>Bivalvia</taxon>
        <taxon>Autobranchia</taxon>
        <taxon>Heteroconchia</taxon>
        <taxon>Euheterodonta</taxon>
        <taxon>Imparidentia</taxon>
        <taxon>Neoheterodontei</taxon>
        <taxon>Myida</taxon>
        <taxon>Dreissenoidea</taxon>
        <taxon>Dreissenidae</taxon>
        <taxon>Dreissena</taxon>
    </lineage>
</organism>
<keyword evidence="1" id="KW-0175">Coiled coil</keyword>
<feature type="compositionally biased region" description="Basic and acidic residues" evidence="2">
    <location>
        <begin position="44"/>
        <end position="56"/>
    </location>
</feature>
<evidence type="ECO:0000256" key="1">
    <source>
        <dbReference type="SAM" id="Coils"/>
    </source>
</evidence>
<reference evidence="3" key="1">
    <citation type="journal article" date="2019" name="bioRxiv">
        <title>The Genome of the Zebra Mussel, Dreissena polymorpha: A Resource for Invasive Species Research.</title>
        <authorList>
            <person name="McCartney M.A."/>
            <person name="Auch B."/>
            <person name="Kono T."/>
            <person name="Mallez S."/>
            <person name="Zhang Y."/>
            <person name="Obille A."/>
            <person name="Becker A."/>
            <person name="Abrahante J.E."/>
            <person name="Garbe J."/>
            <person name="Badalamenti J.P."/>
            <person name="Herman A."/>
            <person name="Mangelson H."/>
            <person name="Liachko I."/>
            <person name="Sullivan S."/>
            <person name="Sone E.D."/>
            <person name="Koren S."/>
            <person name="Silverstein K.A.T."/>
            <person name="Beckman K.B."/>
            <person name="Gohl D.M."/>
        </authorList>
    </citation>
    <scope>NUCLEOTIDE SEQUENCE</scope>
    <source>
        <strain evidence="3">Duluth1</strain>
        <tissue evidence="3">Whole animal</tissue>
    </source>
</reference>
<sequence length="251" mass="28264">MPSHATTDPHEHAKPIRQPTGSPPKGRSAQKAKPSISNPGSSSKSKENRRGSKSQETKPGGQNYTVEQIKELKETNDDEIVSPNGVDGKQKESNEEITKGDSSEKVTDDNEESAANDVVSVANRRTRFTRPETEVKFSKPETPPPSPKPEVFTLEKFNDVVDNFSDVFSSHKYTNITDEYPVEDLVTLVNDVTGKIEEYKQQTITSQRHLEDLRGRMHEVKRRIQENVQKKSNAIRMGKFSPNTKYSNFSF</sequence>
<feature type="coiled-coil region" evidence="1">
    <location>
        <begin position="182"/>
        <end position="230"/>
    </location>
</feature>
<keyword evidence="4" id="KW-1185">Reference proteome</keyword>
<evidence type="ECO:0000313" key="3">
    <source>
        <dbReference type="EMBL" id="KAH3865875.1"/>
    </source>
</evidence>